<dbReference type="SUPFAM" id="SSF110296">
    <property type="entry name" value="Oligoxyloglucan reducing end-specific cellobiohydrolase"/>
    <property type="match status" value="1"/>
</dbReference>
<dbReference type="EMBL" id="JAALLS010000029">
    <property type="protein sequence ID" value="NGP89975.1"/>
    <property type="molecule type" value="Genomic_DNA"/>
</dbReference>
<protein>
    <submittedName>
        <fullName evidence="4">T9SS type A sorting domain-containing protein</fullName>
    </submittedName>
</protein>
<feature type="domain" description="Secretion system C-terminal sorting" evidence="3">
    <location>
        <begin position="959"/>
        <end position="1029"/>
    </location>
</feature>
<dbReference type="InterPro" id="IPR015943">
    <property type="entry name" value="WD40/YVTN_repeat-like_dom_sf"/>
</dbReference>
<evidence type="ECO:0000259" key="2">
    <source>
        <dbReference type="Pfam" id="PF01833"/>
    </source>
</evidence>
<dbReference type="AlphaFoldDB" id="A0A6M1T944"/>
<keyword evidence="1" id="KW-0472">Membrane</keyword>
<proteinExistence type="predicted"/>
<dbReference type="Gene3D" id="2.60.40.10">
    <property type="entry name" value="Immunoglobulins"/>
    <property type="match status" value="1"/>
</dbReference>
<dbReference type="InterPro" id="IPR013783">
    <property type="entry name" value="Ig-like_fold"/>
</dbReference>
<dbReference type="InterPro" id="IPR026444">
    <property type="entry name" value="Secre_tail"/>
</dbReference>
<dbReference type="Pfam" id="PF01833">
    <property type="entry name" value="TIG"/>
    <property type="match status" value="1"/>
</dbReference>
<dbReference type="Pfam" id="PF18962">
    <property type="entry name" value="Por_Secre_tail"/>
    <property type="match status" value="1"/>
</dbReference>
<sequence>MKATKKTLLPIAAVVIAISGYWIFTQFNAPAHMESSVTPVPEEQEISREKSKKARSEYFFRMLRNPETNKIPQNIRAREINHAKHLPTFRRIQSRKKAKNPSMQVAEGFDWQLAGPHAIGGRTRALGIDERNSNIIIAGGVSGGIWKSTDGGTSWDLKTGGFENFSVTSLAQHPINQDTWYYTSGEIQGNSAGATGASYYGTGIFRSTDNGESWSRISSTADRDSRFDTQFDYISRIDIHPTSGAVYTANNGFGIFRSANGDNFDNIELGGAGEHYFSDFDIASNGDVIAVLSSTDAGVSSGNPGIFLSTDDGQNWTEITPSDFPSEHARSVISFAPSNPNIAYVFTNKVNDDTNQGFFKLDISGGVNNVVAEDRSANLPDFGNPVGGVNLQGGYNMTVSVKPDNPDFVTIGATNLFRSTNGFSTEPSNTSSEKDAYWVGGYSNDNNVSQYPNQHPDQHVQVYDPNDPNKLWVGHDGGISVTNDVSREPMQWTDRNETYVVTQFYDISIAPEDGKYQLLGGTQDNGTPFFEYDLTNQTASTSVDISSGDGGFSFWGTNYAYASSQRGRILRIGREADGSISSPFDGNTSTDWASVHPEDASDQLFIHPYTVDPNDEGIMYYPDGGKLYRNTKVDENNPRDHWQLLPEAEMSGFNISALAVSTLPANVLYYAGSNDSNRPKIMKIDNANSSNIQPVDVSISNAAQGAYVNDIAINPNNGNEALVVLSNYGIVGLYHTVNGGESWEPVEGNLEGSDDVKDDNAGPSMRSVAIIPATSGTIYVLGTSTGVYATQGLNGNQTQWGRESEFDGTGSADIGYSVVENIDWRRSDGDLAIGSHGRGIFIGDFKGKVAASNFPFASISATEVKAGDEVTVSATNFQFSTQASENTVEFNGIKAKVKDATSSELTVIVPRGTTAGTSDVINGRYPVTVSVENYSGDKDPEDLSISIIAPSEFKVRQNYPNPFNPSTTIPIDLPDNAEFMRISIYNMAGQKVREKTLNDKNKLAVGTPNIKVNMNDLASGVYIYRVYVKTANDDALQTKKMTLVK</sequence>
<dbReference type="InterPro" id="IPR002909">
    <property type="entry name" value="IPT_dom"/>
</dbReference>
<dbReference type="Proteomes" id="UP000479132">
    <property type="component" value="Unassembled WGS sequence"/>
</dbReference>
<evidence type="ECO:0000313" key="4">
    <source>
        <dbReference type="EMBL" id="NGP89975.1"/>
    </source>
</evidence>
<feature type="transmembrane region" description="Helical" evidence="1">
    <location>
        <begin position="7"/>
        <end position="24"/>
    </location>
</feature>
<dbReference type="Gene3D" id="2.130.10.10">
    <property type="entry name" value="YVTN repeat-like/Quinoprotein amine dehydrogenase"/>
    <property type="match status" value="2"/>
</dbReference>
<evidence type="ECO:0000256" key="1">
    <source>
        <dbReference type="SAM" id="Phobius"/>
    </source>
</evidence>
<dbReference type="InterPro" id="IPR036278">
    <property type="entry name" value="Sialidase_sf"/>
</dbReference>
<name>A0A6M1T944_9BACT</name>
<evidence type="ECO:0000259" key="3">
    <source>
        <dbReference type="Pfam" id="PF18962"/>
    </source>
</evidence>
<keyword evidence="5" id="KW-1185">Reference proteome</keyword>
<dbReference type="SUPFAM" id="SSF50939">
    <property type="entry name" value="Sialidases"/>
    <property type="match status" value="1"/>
</dbReference>
<evidence type="ECO:0000313" key="5">
    <source>
        <dbReference type="Proteomes" id="UP000479132"/>
    </source>
</evidence>
<keyword evidence="1" id="KW-0812">Transmembrane</keyword>
<dbReference type="NCBIfam" id="TIGR04183">
    <property type="entry name" value="Por_Secre_tail"/>
    <property type="match status" value="1"/>
</dbReference>
<accession>A0A6M1T944</accession>
<keyword evidence="1" id="KW-1133">Transmembrane helix</keyword>
<feature type="domain" description="IPT/TIG" evidence="2">
    <location>
        <begin position="859"/>
        <end position="935"/>
    </location>
</feature>
<comment type="caution">
    <text evidence="4">The sequence shown here is derived from an EMBL/GenBank/DDBJ whole genome shotgun (WGS) entry which is preliminary data.</text>
</comment>
<gene>
    <name evidence="4" type="ORF">G3569_16570</name>
</gene>
<reference evidence="4 5" key="1">
    <citation type="submission" date="2020-02" db="EMBL/GenBank/DDBJ databases">
        <title>Aliifodinibius halophilus 2W32, complete genome.</title>
        <authorList>
            <person name="Li Y."/>
            <person name="Wu S."/>
        </authorList>
    </citation>
    <scope>NUCLEOTIDE SEQUENCE [LARGE SCALE GENOMIC DNA]</scope>
    <source>
        <strain evidence="4 5">2W32</strain>
    </source>
</reference>
<organism evidence="4 5">
    <name type="scientific">Fodinibius halophilus</name>
    <dbReference type="NCBI Taxonomy" id="1736908"/>
    <lineage>
        <taxon>Bacteria</taxon>
        <taxon>Pseudomonadati</taxon>
        <taxon>Balneolota</taxon>
        <taxon>Balneolia</taxon>
        <taxon>Balneolales</taxon>
        <taxon>Balneolaceae</taxon>
        <taxon>Fodinibius</taxon>
    </lineage>
</organism>